<name>A0A8H3EST4_9LECA</name>
<evidence type="ECO:0000259" key="2">
    <source>
        <dbReference type="Pfam" id="PF14420"/>
    </source>
</evidence>
<feature type="domain" description="Clr5" evidence="2">
    <location>
        <begin position="16"/>
        <end position="69"/>
    </location>
</feature>
<dbReference type="OrthoDB" id="5986190at2759"/>
<dbReference type="InterPro" id="IPR025676">
    <property type="entry name" value="Clr5_dom"/>
</dbReference>
<accession>A0A8H3EST4</accession>
<comment type="caution">
    <text evidence="3">The sequence shown here is derived from an EMBL/GenBank/DDBJ whole genome shotgun (WGS) entry which is preliminary data.</text>
</comment>
<evidence type="ECO:0000313" key="3">
    <source>
        <dbReference type="EMBL" id="CAF9909632.1"/>
    </source>
</evidence>
<evidence type="ECO:0000256" key="1">
    <source>
        <dbReference type="SAM" id="MobiDB-lite"/>
    </source>
</evidence>
<dbReference type="Proteomes" id="UP000664521">
    <property type="component" value="Unassembled WGS sequence"/>
</dbReference>
<gene>
    <name evidence="3" type="ORF">HETSPECPRED_009481</name>
</gene>
<keyword evidence="4" id="KW-1185">Reference proteome</keyword>
<dbReference type="EMBL" id="CAJPDS010000008">
    <property type="protein sequence ID" value="CAF9909632.1"/>
    <property type="molecule type" value="Genomic_DNA"/>
</dbReference>
<sequence>MSLEKVARKAKTTTKSAEEWDAMKMVIHDLYIIQDLSLPEVIKIMENENSFSQSRKQYTTKLKEWGYEKNIKETDMRAIVYKDLKRKAEDPLRPSAFRLRGKAVPKNKIERYEKDKGLLYDEFDPLEATPSIISCETPRSMPKSPTVQPETSDEVLSTSNQSRSITSNTLWAYVASAIINVASAIINSREEFAIPKLDESNLKVSDIVFKGMVVHLDYALGGPILEVNTSKGHGAASQTDFYTYSLGDLRRMMHSYVVQHAQYPARGYDTLLLRLQWKVQNQLAIEGTVKLELSNNLLNATKHVGMEDFQNAYRTEPRAQTETPFEAQLHGHEDCQCSLCRLTLTSDVTADPDMEVFKKISLGTTGWPTDHDKSVRVDQSCPLCCLAVVTELLADLDIDSLLTLSSGTRGWIQLYAVHDFRLVCSLVDQPENRSGISLARVQW</sequence>
<reference evidence="3" key="1">
    <citation type="submission" date="2021-03" db="EMBL/GenBank/DDBJ databases">
        <authorList>
            <person name="Tagirdzhanova G."/>
        </authorList>
    </citation>
    <scope>NUCLEOTIDE SEQUENCE</scope>
</reference>
<proteinExistence type="predicted"/>
<evidence type="ECO:0000313" key="4">
    <source>
        <dbReference type="Proteomes" id="UP000664521"/>
    </source>
</evidence>
<dbReference type="PANTHER" id="PTHR38788:SF3">
    <property type="entry name" value="CLR5 DOMAIN-CONTAINING PROTEIN"/>
    <property type="match status" value="1"/>
</dbReference>
<dbReference type="PANTHER" id="PTHR38788">
    <property type="entry name" value="CLR5 DOMAIN-CONTAINING PROTEIN"/>
    <property type="match status" value="1"/>
</dbReference>
<organism evidence="3 4">
    <name type="scientific">Heterodermia speciosa</name>
    <dbReference type="NCBI Taxonomy" id="116794"/>
    <lineage>
        <taxon>Eukaryota</taxon>
        <taxon>Fungi</taxon>
        <taxon>Dikarya</taxon>
        <taxon>Ascomycota</taxon>
        <taxon>Pezizomycotina</taxon>
        <taxon>Lecanoromycetes</taxon>
        <taxon>OSLEUM clade</taxon>
        <taxon>Lecanoromycetidae</taxon>
        <taxon>Caliciales</taxon>
        <taxon>Physciaceae</taxon>
        <taxon>Heterodermia</taxon>
    </lineage>
</organism>
<feature type="region of interest" description="Disordered" evidence="1">
    <location>
        <begin position="134"/>
        <end position="159"/>
    </location>
</feature>
<dbReference type="AlphaFoldDB" id="A0A8H3EST4"/>
<dbReference type="Pfam" id="PF14420">
    <property type="entry name" value="Clr5"/>
    <property type="match status" value="1"/>
</dbReference>
<feature type="compositionally biased region" description="Polar residues" evidence="1">
    <location>
        <begin position="143"/>
        <end position="159"/>
    </location>
</feature>
<protein>
    <recommendedName>
        <fullName evidence="2">Clr5 domain-containing protein</fullName>
    </recommendedName>
</protein>